<comment type="caution">
    <text evidence="1">The sequence shown here is derived from an EMBL/GenBank/DDBJ whole genome shotgun (WGS) entry which is preliminary data.</text>
</comment>
<accession>A0A2M7TMR7</accession>
<dbReference type="AlphaFoldDB" id="A0A2M7TMR7"/>
<evidence type="ECO:0008006" key="3">
    <source>
        <dbReference type="Google" id="ProtNLM"/>
    </source>
</evidence>
<protein>
    <recommendedName>
        <fullName evidence="3">NlpC/P60 domain-containing protein</fullName>
    </recommendedName>
</protein>
<proteinExistence type="predicted"/>
<gene>
    <name evidence="1" type="ORF">COY29_02905</name>
</gene>
<organism evidence="1 2">
    <name type="scientific">Candidatus Woesebacteria bacterium CG_4_10_14_0_2_um_filter_39_14</name>
    <dbReference type="NCBI Taxonomy" id="1975054"/>
    <lineage>
        <taxon>Bacteria</taxon>
        <taxon>Candidatus Woeseibacteriota</taxon>
    </lineage>
</organism>
<name>A0A2M7TMR7_9BACT</name>
<dbReference type="EMBL" id="PFNO01000096">
    <property type="protein sequence ID" value="PIZ48831.1"/>
    <property type="molecule type" value="Genomic_DNA"/>
</dbReference>
<evidence type="ECO:0000313" key="2">
    <source>
        <dbReference type="Proteomes" id="UP000229753"/>
    </source>
</evidence>
<dbReference type="Proteomes" id="UP000229753">
    <property type="component" value="Unassembled WGS sequence"/>
</dbReference>
<sequence>WKKIKKPKIGSVIVWEKIDFGNKNFHKHIGFYIGNNKAISTSSFRKGQPVIHHWTYGIKRNKPVRKVEAIFWNKKLN</sequence>
<reference evidence="2" key="1">
    <citation type="submission" date="2017-09" db="EMBL/GenBank/DDBJ databases">
        <title>Depth-based differentiation of microbial function through sediment-hosted aquifers and enrichment of novel symbionts in the deep terrestrial subsurface.</title>
        <authorList>
            <person name="Probst A.J."/>
            <person name="Ladd B."/>
            <person name="Jarett J.K."/>
            <person name="Geller-Mcgrath D.E."/>
            <person name="Sieber C.M.K."/>
            <person name="Emerson J.B."/>
            <person name="Anantharaman K."/>
            <person name="Thomas B.C."/>
            <person name="Malmstrom R."/>
            <person name="Stieglmeier M."/>
            <person name="Klingl A."/>
            <person name="Woyke T."/>
            <person name="Ryan C.M."/>
            <person name="Banfield J.F."/>
        </authorList>
    </citation>
    <scope>NUCLEOTIDE SEQUENCE [LARGE SCALE GENOMIC DNA]</scope>
</reference>
<feature type="non-terminal residue" evidence="1">
    <location>
        <position position="1"/>
    </location>
</feature>
<evidence type="ECO:0000313" key="1">
    <source>
        <dbReference type="EMBL" id="PIZ48831.1"/>
    </source>
</evidence>